<organism evidence="1 2">
    <name type="scientific">Mesorhizobium neociceri</name>
    <dbReference type="NCBI Taxonomy" id="1307853"/>
    <lineage>
        <taxon>Bacteria</taxon>
        <taxon>Pseudomonadati</taxon>
        <taxon>Pseudomonadota</taxon>
        <taxon>Alphaproteobacteria</taxon>
        <taxon>Hyphomicrobiales</taxon>
        <taxon>Phyllobacteriaceae</taxon>
        <taxon>Mesorhizobium</taxon>
    </lineage>
</organism>
<name>A0A838BEV8_9HYPH</name>
<evidence type="ECO:0000313" key="2">
    <source>
        <dbReference type="Proteomes" id="UP000558284"/>
    </source>
</evidence>
<evidence type="ECO:0000313" key="1">
    <source>
        <dbReference type="EMBL" id="MBA1144763.1"/>
    </source>
</evidence>
<keyword evidence="2" id="KW-1185">Reference proteome</keyword>
<proteinExistence type="predicted"/>
<reference evidence="1 2" key="1">
    <citation type="submission" date="2020-07" db="EMBL/GenBank/DDBJ databases">
        <title>Definition of the novel symbiovar canariense within Mesorhizobium novociceri, a new species of genus Mesorhizobium nodulating Cicer canariense in the Caldera de Taburiente National Park (La Palma, Canary Islands).</title>
        <authorList>
            <person name="Leon-Barrios M."/>
            <person name="Perez-Yepez J."/>
            <person name="Flores-Felix J.D."/>
            <person name="Ramirez-Baena M.H."/>
            <person name="Pulido-Suarez L."/>
            <person name="Igual J.M."/>
            <person name="Velazquez E."/>
            <person name="Peix A."/>
        </authorList>
    </citation>
    <scope>NUCLEOTIDE SEQUENCE [LARGE SCALE GENOMIC DNA]</scope>
    <source>
        <strain evidence="1 2">CCANP35</strain>
    </source>
</reference>
<dbReference type="Proteomes" id="UP000558284">
    <property type="component" value="Unassembled WGS sequence"/>
</dbReference>
<sequence length="125" mass="13867">MIRTRRAKTLKPGDPTNLIRVRDQDRGEPANLRCKIDADTPEMAEAHVVASIRDWFAERSGWSLIPPLQYSGSRSNEARSVLIIVDEVPSLGFCDACFPREEPDKKILLSLPIPAVAPFLIADVG</sequence>
<accession>A0A838BEV8</accession>
<dbReference type="AlphaFoldDB" id="A0A838BEV8"/>
<dbReference type="EMBL" id="JACDTY010000027">
    <property type="protein sequence ID" value="MBA1144763.1"/>
    <property type="molecule type" value="Genomic_DNA"/>
</dbReference>
<dbReference type="RefSeq" id="WP_181061695.1">
    <property type="nucleotide sequence ID" value="NZ_JACDTY010000027.1"/>
</dbReference>
<comment type="caution">
    <text evidence="1">The sequence shown here is derived from an EMBL/GenBank/DDBJ whole genome shotgun (WGS) entry which is preliminary data.</text>
</comment>
<gene>
    <name evidence="1" type="ORF">H0241_31695</name>
</gene>
<protein>
    <submittedName>
        <fullName evidence="1">Uncharacterized protein</fullName>
    </submittedName>
</protein>